<evidence type="ECO:0000313" key="17">
    <source>
        <dbReference type="Proteomes" id="UP000716004"/>
    </source>
</evidence>
<dbReference type="InterPro" id="IPR002300">
    <property type="entry name" value="aa-tRNA-synth_Ia"/>
</dbReference>
<dbReference type="InterPro" id="IPR009008">
    <property type="entry name" value="Val/Leu/Ile-tRNA-synth_edit"/>
</dbReference>
<dbReference type="CDD" id="cd07961">
    <property type="entry name" value="Anticodon_Ia_Ile_ABEc"/>
    <property type="match status" value="1"/>
</dbReference>
<dbReference type="PANTHER" id="PTHR42780">
    <property type="entry name" value="SOLEUCYL-TRNA SYNTHETASE"/>
    <property type="match status" value="1"/>
</dbReference>
<evidence type="ECO:0000256" key="3">
    <source>
        <dbReference type="ARBA" id="ARBA00022598"/>
    </source>
</evidence>
<dbReference type="Proteomes" id="UP000716004">
    <property type="component" value="Unassembled WGS sequence"/>
</dbReference>
<dbReference type="InterPro" id="IPR008553">
    <property type="entry name" value="DUF835"/>
</dbReference>
<organism evidence="16 17">
    <name type="scientific">Candidatus Sysuiplasma superficiale</name>
    <dbReference type="NCBI Taxonomy" id="2823368"/>
    <lineage>
        <taxon>Archaea</taxon>
        <taxon>Methanobacteriati</taxon>
        <taxon>Thermoplasmatota</taxon>
        <taxon>Thermoplasmata</taxon>
        <taxon>Candidatus Sysuiplasmatales</taxon>
        <taxon>Candidatus Sysuiplasmataceae</taxon>
        <taxon>Candidatus Sysuiplasma</taxon>
    </lineage>
</organism>
<dbReference type="InterPro" id="IPR001412">
    <property type="entry name" value="aa-tRNA-synth_I_CS"/>
</dbReference>
<name>A0A8J7YIK2_9ARCH</name>
<comment type="caution">
    <text evidence="16">The sequence shown here is derived from an EMBL/GenBank/DDBJ whole genome shotgun (WGS) entry which is preliminary data.</text>
</comment>
<evidence type="ECO:0000256" key="9">
    <source>
        <dbReference type="ARBA" id="ARBA00023146"/>
    </source>
</evidence>
<dbReference type="Pfam" id="PF05763">
    <property type="entry name" value="DUF835"/>
    <property type="match status" value="1"/>
</dbReference>
<protein>
    <recommendedName>
        <fullName evidence="1 11">Isoleucine--tRNA ligase</fullName>
        <ecNumber evidence="1 11">6.1.1.5</ecNumber>
    </recommendedName>
</protein>
<dbReference type="Gene3D" id="3.40.50.620">
    <property type="entry name" value="HUPs"/>
    <property type="match status" value="2"/>
</dbReference>
<dbReference type="AlphaFoldDB" id="A0A8J7YIK2"/>
<dbReference type="GO" id="GO:0046872">
    <property type="term" value="F:metal ion binding"/>
    <property type="evidence" value="ECO:0007669"/>
    <property type="project" value="UniProtKB-KW"/>
</dbReference>
<dbReference type="SUPFAM" id="SSF50677">
    <property type="entry name" value="ValRS/IleRS/LeuRS editing domain"/>
    <property type="match status" value="1"/>
</dbReference>
<evidence type="ECO:0000259" key="15">
    <source>
        <dbReference type="Pfam" id="PF08264"/>
    </source>
</evidence>
<feature type="domain" description="Methionyl/Valyl/Leucyl/Isoleucyl-tRNA synthetase anticodon-binding" evidence="15">
    <location>
        <begin position="687"/>
        <end position="834"/>
    </location>
</feature>
<dbReference type="SUPFAM" id="SSF52374">
    <property type="entry name" value="Nucleotidylyl transferase"/>
    <property type="match status" value="1"/>
</dbReference>
<dbReference type="GO" id="GO:0005737">
    <property type="term" value="C:cytoplasm"/>
    <property type="evidence" value="ECO:0007669"/>
    <property type="project" value="UniProtKB-UniRule"/>
</dbReference>
<evidence type="ECO:0000259" key="14">
    <source>
        <dbReference type="Pfam" id="PF05763"/>
    </source>
</evidence>
<accession>A0A8J7YIK2</accession>
<evidence type="ECO:0000313" key="16">
    <source>
        <dbReference type="EMBL" id="MBX8631397.1"/>
    </source>
</evidence>
<dbReference type="GO" id="GO:0004822">
    <property type="term" value="F:isoleucine-tRNA ligase activity"/>
    <property type="evidence" value="ECO:0007669"/>
    <property type="project" value="UniProtKB-UniRule"/>
</dbReference>
<dbReference type="NCBIfam" id="TIGR00392">
    <property type="entry name" value="ileS"/>
    <property type="match status" value="1"/>
</dbReference>
<evidence type="ECO:0000256" key="10">
    <source>
        <dbReference type="ARBA" id="ARBA00048359"/>
    </source>
</evidence>
<dbReference type="Pfam" id="PF00133">
    <property type="entry name" value="tRNA-synt_1"/>
    <property type="match status" value="1"/>
</dbReference>
<evidence type="ECO:0000256" key="5">
    <source>
        <dbReference type="ARBA" id="ARBA00022741"/>
    </source>
</evidence>
<dbReference type="PROSITE" id="PS00178">
    <property type="entry name" value="AA_TRNA_LIGASE_I"/>
    <property type="match status" value="1"/>
</dbReference>
<dbReference type="GO" id="GO:0002161">
    <property type="term" value="F:aminoacyl-tRNA deacylase activity"/>
    <property type="evidence" value="ECO:0007669"/>
    <property type="project" value="InterPro"/>
</dbReference>
<comment type="catalytic activity">
    <reaction evidence="10">
        <text>tRNA(Ile) + L-isoleucine + ATP = L-isoleucyl-tRNA(Ile) + AMP + diphosphate</text>
        <dbReference type="Rhea" id="RHEA:11060"/>
        <dbReference type="Rhea" id="RHEA-COMP:9666"/>
        <dbReference type="Rhea" id="RHEA-COMP:9695"/>
        <dbReference type="ChEBI" id="CHEBI:30616"/>
        <dbReference type="ChEBI" id="CHEBI:33019"/>
        <dbReference type="ChEBI" id="CHEBI:58045"/>
        <dbReference type="ChEBI" id="CHEBI:78442"/>
        <dbReference type="ChEBI" id="CHEBI:78528"/>
        <dbReference type="ChEBI" id="CHEBI:456215"/>
        <dbReference type="EC" id="6.1.1.5"/>
    </reaction>
</comment>
<dbReference type="InterPro" id="IPR033709">
    <property type="entry name" value="Anticodon_Ile_ABEc"/>
</dbReference>
<evidence type="ECO:0000256" key="6">
    <source>
        <dbReference type="ARBA" id="ARBA00022833"/>
    </source>
</evidence>
<dbReference type="EC" id="6.1.1.5" evidence="1 11"/>
<dbReference type="PANTHER" id="PTHR42780:SF1">
    <property type="entry name" value="ISOLEUCINE--TRNA LIGASE, CYTOPLASMIC"/>
    <property type="match status" value="1"/>
</dbReference>
<keyword evidence="2" id="KW-0963">Cytoplasm</keyword>
<keyword evidence="3 12" id="KW-0436">Ligase</keyword>
<keyword evidence="9 12" id="KW-0030">Aminoacyl-tRNA synthetase</keyword>
<dbReference type="InterPro" id="IPR009080">
    <property type="entry name" value="tRNAsynth_Ia_anticodon-bd"/>
</dbReference>
<comment type="similarity">
    <text evidence="12">Belongs to the class-I aminoacyl-tRNA synthetase family.</text>
</comment>
<evidence type="ECO:0000256" key="7">
    <source>
        <dbReference type="ARBA" id="ARBA00022840"/>
    </source>
</evidence>
<dbReference type="Pfam" id="PF08264">
    <property type="entry name" value="Anticodon_1"/>
    <property type="match status" value="1"/>
</dbReference>
<feature type="domain" description="Aminoacyl-tRNA synthetase class Ia" evidence="13">
    <location>
        <begin position="19"/>
        <end position="631"/>
    </location>
</feature>
<dbReference type="PRINTS" id="PR00984">
    <property type="entry name" value="TRNASYNTHILE"/>
</dbReference>
<keyword evidence="7 12" id="KW-0067">ATP-binding</keyword>
<dbReference type="InterPro" id="IPR002301">
    <property type="entry name" value="Ile-tRNA-ligase"/>
</dbReference>
<evidence type="ECO:0000256" key="2">
    <source>
        <dbReference type="ARBA" id="ARBA00022490"/>
    </source>
</evidence>
<dbReference type="SUPFAM" id="SSF47323">
    <property type="entry name" value="Anticodon-binding domain of a subclass of class I aminoacyl-tRNA synthetases"/>
    <property type="match status" value="1"/>
</dbReference>
<dbReference type="FunFam" id="3.40.50.620:FF:000286">
    <property type="entry name" value="Isoleucine--tRNA ligase"/>
    <property type="match status" value="1"/>
</dbReference>
<keyword evidence="6" id="KW-0862">Zinc</keyword>
<dbReference type="InterPro" id="IPR013155">
    <property type="entry name" value="M/V/L/I-tRNA-synth_anticd-bd"/>
</dbReference>
<dbReference type="Pfam" id="PF19302">
    <property type="entry name" value="DUF5915"/>
    <property type="match status" value="1"/>
</dbReference>
<evidence type="ECO:0000256" key="12">
    <source>
        <dbReference type="RuleBase" id="RU363035"/>
    </source>
</evidence>
<reference evidence="16" key="1">
    <citation type="submission" date="2021-04" db="EMBL/GenBank/DDBJ databases">
        <title>Genomic insights into ecological role and evolution of a novel Thermoplasmata order Candidatus Sysuiplasmatales.</title>
        <authorList>
            <person name="Yuan Y."/>
        </authorList>
    </citation>
    <scope>NUCLEOTIDE SEQUENCE</scope>
    <source>
        <strain evidence="16">YP2-bin.285</strain>
    </source>
</reference>
<keyword evidence="5 12" id="KW-0547">Nucleotide-binding</keyword>
<dbReference type="InterPro" id="IPR023586">
    <property type="entry name" value="Ile-tRNA-ligase_type2"/>
</dbReference>
<dbReference type="GO" id="GO:0006428">
    <property type="term" value="P:isoleucyl-tRNA aminoacylation"/>
    <property type="evidence" value="ECO:0007669"/>
    <property type="project" value="UniProtKB-UniRule"/>
</dbReference>
<dbReference type="GO" id="GO:0005524">
    <property type="term" value="F:ATP binding"/>
    <property type="evidence" value="ECO:0007669"/>
    <property type="project" value="UniProtKB-KW"/>
</dbReference>
<keyword evidence="8 12" id="KW-0648">Protein biosynthesis</keyword>
<evidence type="ECO:0000256" key="1">
    <source>
        <dbReference type="ARBA" id="ARBA00013165"/>
    </source>
</evidence>
<gene>
    <name evidence="16" type="ORF">J9259_02580</name>
</gene>
<sequence>MIKKAEGSYNPAKLENEVSQYWSANDIYGKLRSMRSEGPKIYFLDGPPYTTGDIHLGTALNKSLKDLRIRYWRMNGYNVRDQPGWDMHGLPIEVNVERSFGIKSKKEIEKVGIDKFVSECKKFALKNLNNMTQQFIRLGVWMDWQKPYMTIEQSFTLTTWLALEKARENGLLFQGERSTQWCYRCGTALAEAEIEYVEREDPSVYVKMPVIDSEFSLLIWTTTPWTIPANMAVAVHPEKNYAEVEYRKSGNVTEKLIVLEEKAEEIGALTDQEEYEIIRVIRGSDLVGTAYRFPLEGFANSGRRSEWSWKVIPSESVEMEYTGLVHTAPGHGPEDFELGKKFGIEIYCPVADDGTYTEEAGRALRGRKVTQCNETILEELSKRGLLYHSERIEHRYGTCWRCKTPVIYRSTKQWYIRATELKARMLEEIDRIKWIPDWAGSSRQAEWARNLKDWCISRQRFWGTPIPIWKCSGCESEKLVSTIAELSEGRNYTKGMDLHRPDIDAVTFECSKCHGEMRRVPDVLDVWFDSGVCSWASLNYPGDRKDFEKWWPGKWITEAGDQTRGWFNSQITTSLIMFNRAPFESAMLHGWVNDARGRQMHKSLGNVVDPMKIIETEGADPLRFYLLSSKAPWDDLSFQPDGPKNARRTLNILWNVYNFASTYMSLDEFKPSDVDWKKLYADMKTEDRWILSETQHVIKEATSYMETYEFHKALRSIEKFLVDDLSHLYVRMVRDKTWTEEEDPEKEATYTILHYVLTVITKLLAPFTPFISEEIFRAMNPEAMSVHLSTWPSPMDELRDEKLEGDMALAREIIESVLKARQETGMKLRWPLPRIIIKPADDESRRSIGRMLDIIEKQTNAKSSRLLQVGQEWEELVLTVVPNPNAIGKVYRQWSGKIAMMLRARPAAEVISGIKKGSYTLGIEGQTIKIEEDMVSFSYTLPRNVAQIDVKSATLYVDFNMDRKLELESLSREVMRRIQKMRKDLGLNVDEFVIAQISTSGSLLEAIIEWNSTIASECRIRSLNIVDRAEGEIREAWRIDQNELVIALSRENAIRKEAPEHPEIEAAQAAVPEETANDGAEEETMEIETGETYAIFEDRADKAMAIFRSVLEGGVPGFLLTREYPDKIKKKYGVADCTVKWLTGVGGENTVKPNDLETISLQVNSFFSKEAGVALIDGIEYLISNNSFSTVVRLLQYLRDAAAKTGSILLLSVNPQSMNEKDLTVLQKEVDRII</sequence>
<evidence type="ECO:0000256" key="8">
    <source>
        <dbReference type="ARBA" id="ARBA00022917"/>
    </source>
</evidence>
<keyword evidence="4" id="KW-0479">Metal-binding</keyword>
<dbReference type="EMBL" id="JAGVSJ010000004">
    <property type="protein sequence ID" value="MBX8631397.1"/>
    <property type="molecule type" value="Genomic_DNA"/>
</dbReference>
<feature type="domain" description="DUF835" evidence="14">
    <location>
        <begin position="1098"/>
        <end position="1229"/>
    </location>
</feature>
<evidence type="ECO:0000259" key="13">
    <source>
        <dbReference type="Pfam" id="PF00133"/>
    </source>
</evidence>
<dbReference type="InterPro" id="IPR014729">
    <property type="entry name" value="Rossmann-like_a/b/a_fold"/>
</dbReference>
<dbReference type="GO" id="GO:0000049">
    <property type="term" value="F:tRNA binding"/>
    <property type="evidence" value="ECO:0007669"/>
    <property type="project" value="InterPro"/>
</dbReference>
<dbReference type="CDD" id="cd00818">
    <property type="entry name" value="IleRS_core"/>
    <property type="match status" value="1"/>
</dbReference>
<evidence type="ECO:0000256" key="11">
    <source>
        <dbReference type="NCBIfam" id="TIGR00392"/>
    </source>
</evidence>
<dbReference type="Gene3D" id="1.10.730.10">
    <property type="entry name" value="Isoleucyl-tRNA Synthetase, Domain 1"/>
    <property type="match status" value="1"/>
</dbReference>
<evidence type="ECO:0000256" key="4">
    <source>
        <dbReference type="ARBA" id="ARBA00022723"/>
    </source>
</evidence>
<proteinExistence type="inferred from homology"/>